<proteinExistence type="predicted"/>
<dbReference type="OrthoDB" id="581532at2"/>
<evidence type="ECO:0000313" key="3">
    <source>
        <dbReference type="Proteomes" id="UP000076066"/>
    </source>
</evidence>
<evidence type="ECO:0000259" key="1">
    <source>
        <dbReference type="PROSITE" id="PS51340"/>
    </source>
</evidence>
<dbReference type="SUPFAM" id="SSF50800">
    <property type="entry name" value="PK beta-barrel domain-like"/>
    <property type="match status" value="1"/>
</dbReference>
<dbReference type="GO" id="GO:0030170">
    <property type="term" value="F:pyridoxal phosphate binding"/>
    <property type="evidence" value="ECO:0007669"/>
    <property type="project" value="InterPro"/>
</dbReference>
<dbReference type="SUPFAM" id="SSF141673">
    <property type="entry name" value="MOSC N-terminal domain-like"/>
    <property type="match status" value="1"/>
</dbReference>
<dbReference type="GO" id="GO:0030151">
    <property type="term" value="F:molybdenum ion binding"/>
    <property type="evidence" value="ECO:0007669"/>
    <property type="project" value="InterPro"/>
</dbReference>
<gene>
    <name evidence="2" type="ORF">AY555_06925</name>
</gene>
<keyword evidence="3" id="KW-1185">Reference proteome</keyword>
<name>A0A143DE67_9PROT</name>
<organism evidence="2 3">
    <name type="scientific">Haematospirillum jordaniae</name>
    <dbReference type="NCBI Taxonomy" id="1549855"/>
    <lineage>
        <taxon>Bacteria</taxon>
        <taxon>Pseudomonadati</taxon>
        <taxon>Pseudomonadota</taxon>
        <taxon>Alphaproteobacteria</taxon>
        <taxon>Rhodospirillales</taxon>
        <taxon>Novispirillaceae</taxon>
        <taxon>Haematospirillum</taxon>
    </lineage>
</organism>
<sequence>MKATVAHICRYPVKGLSADPLRRVLLRPSEGIPGDRRYAIVRGGTLAVSLPGVRLTENQFVTLANTPRLALLTTRWIDGASTLTIERDGRQVAWADLSTVVGRARISDFFSAFLHDPGQPDAGLIDLGDELSGLAGGTLLTVVSESSLTDLERVAAHSLDARRFRPNLILAGLPAWVELSMIGREIIVGKGLRLRFVQPAECRPSANVDPAQGLVDLNLVRSLQRGFGHSYFGVLAQVVTGGVLEVGSKVSAPVSSVT</sequence>
<dbReference type="GO" id="GO:0003824">
    <property type="term" value="F:catalytic activity"/>
    <property type="evidence" value="ECO:0007669"/>
    <property type="project" value="InterPro"/>
</dbReference>
<accession>A0A143DE67</accession>
<dbReference type="Pfam" id="PF03476">
    <property type="entry name" value="MOSC_N"/>
    <property type="match status" value="1"/>
</dbReference>
<evidence type="ECO:0000313" key="2">
    <source>
        <dbReference type="EMBL" id="AMW34956.1"/>
    </source>
</evidence>
<reference evidence="2 3" key="1">
    <citation type="submission" date="2016-02" db="EMBL/GenBank/DDBJ databases">
        <title>Complete Genome of H5569, the type strain of the newly described species Haematospirillium jordaniae.</title>
        <authorList>
            <person name="Nicholson A.C."/>
            <person name="Humrighouse B.W."/>
            <person name="Loparov V."/>
            <person name="McQuiston J.R."/>
        </authorList>
    </citation>
    <scope>NUCLEOTIDE SEQUENCE [LARGE SCALE GENOMIC DNA]</scope>
    <source>
        <strain evidence="2 3">H5569</strain>
    </source>
</reference>
<dbReference type="AlphaFoldDB" id="A0A143DE67"/>
<protein>
    <recommendedName>
        <fullName evidence="1">MOSC domain-containing protein</fullName>
    </recommendedName>
</protein>
<dbReference type="RefSeq" id="WP_066135091.1">
    <property type="nucleotide sequence ID" value="NZ_CP014525.1"/>
</dbReference>
<dbReference type="PROSITE" id="PS51340">
    <property type="entry name" value="MOSC"/>
    <property type="match status" value="1"/>
</dbReference>
<dbReference type="EMBL" id="CP014525">
    <property type="protein sequence ID" value="AMW34956.1"/>
    <property type="molecule type" value="Genomic_DNA"/>
</dbReference>
<feature type="domain" description="MOSC" evidence="1">
    <location>
        <begin position="98"/>
        <end position="253"/>
    </location>
</feature>
<dbReference type="Proteomes" id="UP000076066">
    <property type="component" value="Chromosome"/>
</dbReference>
<dbReference type="InterPro" id="IPR005302">
    <property type="entry name" value="MoCF_Sase_C"/>
</dbReference>
<dbReference type="InterPro" id="IPR011037">
    <property type="entry name" value="Pyrv_Knase-like_insert_dom_sf"/>
</dbReference>
<dbReference type="GeneID" id="53316886"/>
<dbReference type="Pfam" id="PF03473">
    <property type="entry name" value="MOSC"/>
    <property type="match status" value="1"/>
</dbReference>
<dbReference type="KEGG" id="hjo:AY555_06925"/>
<dbReference type="InterPro" id="IPR005303">
    <property type="entry name" value="MOCOS_middle"/>
</dbReference>
<dbReference type="STRING" id="1549855.AY555_06925"/>